<dbReference type="GO" id="GO:0002161">
    <property type="term" value="F:aminoacyl-tRNA deacylase activity"/>
    <property type="evidence" value="ECO:0007669"/>
    <property type="project" value="InterPro"/>
</dbReference>
<evidence type="ECO:0000256" key="5">
    <source>
        <dbReference type="ARBA" id="ARBA00022741"/>
    </source>
</evidence>
<evidence type="ECO:0000259" key="13">
    <source>
        <dbReference type="Pfam" id="PF00133"/>
    </source>
</evidence>
<dbReference type="Gene3D" id="3.40.50.620">
    <property type="entry name" value="HUPs"/>
    <property type="match status" value="3"/>
</dbReference>
<dbReference type="CDD" id="cd00817">
    <property type="entry name" value="ValRS_core"/>
    <property type="match status" value="1"/>
</dbReference>
<dbReference type="AlphaFoldDB" id="A0A948W7E7"/>
<keyword evidence="5 12" id="KW-0547">Nucleotide-binding</keyword>
<evidence type="ECO:0000259" key="14">
    <source>
        <dbReference type="Pfam" id="PF08264"/>
    </source>
</evidence>
<gene>
    <name evidence="12" type="primary">valS</name>
    <name evidence="16" type="ORF">KJ970_14635</name>
</gene>
<dbReference type="Pfam" id="PF08264">
    <property type="entry name" value="Anticodon_1"/>
    <property type="match status" value="1"/>
</dbReference>
<feature type="domain" description="Valyl-tRNA synthetase tRNA-binding arm" evidence="15">
    <location>
        <begin position="808"/>
        <end position="872"/>
    </location>
</feature>
<evidence type="ECO:0000256" key="4">
    <source>
        <dbReference type="ARBA" id="ARBA00022598"/>
    </source>
</evidence>
<dbReference type="SUPFAM" id="SSF47323">
    <property type="entry name" value="Anticodon-binding domain of a subclass of class I aminoacyl-tRNA synthetases"/>
    <property type="match status" value="1"/>
</dbReference>
<dbReference type="FunFam" id="1.10.287.380:FF:000001">
    <property type="entry name" value="Valine--tRNA ligase"/>
    <property type="match status" value="1"/>
</dbReference>
<evidence type="ECO:0000256" key="9">
    <source>
        <dbReference type="ARBA" id="ARBA00023146"/>
    </source>
</evidence>
<dbReference type="GO" id="GO:0004832">
    <property type="term" value="F:valine-tRNA ligase activity"/>
    <property type="evidence" value="ECO:0007669"/>
    <property type="project" value="UniProtKB-UniRule"/>
</dbReference>
<feature type="domain" description="Methionyl/Valyl/Leucyl/Isoleucyl-tRNA synthetase anticodon-binding" evidence="14">
    <location>
        <begin position="605"/>
        <end position="749"/>
    </location>
</feature>
<comment type="similarity">
    <text evidence="11 12">Belongs to the class-I aminoacyl-tRNA synthetase family. ValS type 1 subfamily.</text>
</comment>
<dbReference type="SUPFAM" id="SSF52374">
    <property type="entry name" value="Nucleotidylyl transferase"/>
    <property type="match status" value="1"/>
</dbReference>
<feature type="short sequence motif" description="'KMSKS' region" evidence="12">
    <location>
        <begin position="523"/>
        <end position="527"/>
    </location>
</feature>
<comment type="function">
    <text evidence="12">Catalyzes the attachment of valine to tRNA(Val). As ValRS can inadvertently accommodate and process structurally similar amino acids such as threonine, to avoid such errors, it has a 'posttransfer' editing activity that hydrolyzes mischarged Thr-tRNA(Val) in a tRNA-dependent manner.</text>
</comment>
<dbReference type="SUPFAM" id="SSF46589">
    <property type="entry name" value="tRNA-binding arm"/>
    <property type="match status" value="1"/>
</dbReference>
<name>A0A948W7E7_UNCEI</name>
<comment type="catalytic activity">
    <reaction evidence="10 12">
        <text>tRNA(Val) + L-valine + ATP = L-valyl-tRNA(Val) + AMP + diphosphate</text>
        <dbReference type="Rhea" id="RHEA:10704"/>
        <dbReference type="Rhea" id="RHEA-COMP:9672"/>
        <dbReference type="Rhea" id="RHEA-COMP:9708"/>
        <dbReference type="ChEBI" id="CHEBI:30616"/>
        <dbReference type="ChEBI" id="CHEBI:33019"/>
        <dbReference type="ChEBI" id="CHEBI:57762"/>
        <dbReference type="ChEBI" id="CHEBI:78442"/>
        <dbReference type="ChEBI" id="CHEBI:78537"/>
        <dbReference type="ChEBI" id="CHEBI:456215"/>
        <dbReference type="EC" id="6.1.1.9"/>
    </reaction>
</comment>
<dbReference type="InterPro" id="IPR014729">
    <property type="entry name" value="Rossmann-like_a/b/a_fold"/>
</dbReference>
<dbReference type="FunFam" id="3.40.50.620:FF:000098">
    <property type="entry name" value="Valine--tRNA ligase"/>
    <property type="match status" value="1"/>
</dbReference>
<comment type="domain">
    <text evidence="12">ValRS has two distinct active sites: one for aminoacylation and one for editing. The misactivated threonine is translocated from the active site to the editing site.</text>
</comment>
<dbReference type="Proteomes" id="UP000777784">
    <property type="component" value="Unassembled WGS sequence"/>
</dbReference>
<dbReference type="InterPro" id="IPR013155">
    <property type="entry name" value="M/V/L/I-tRNA-synth_anticd-bd"/>
</dbReference>
<dbReference type="NCBIfam" id="NF004349">
    <property type="entry name" value="PRK05729.1"/>
    <property type="match status" value="1"/>
</dbReference>
<dbReference type="PANTHER" id="PTHR11946:SF93">
    <property type="entry name" value="VALINE--TRNA LIGASE, CHLOROPLASTIC_MITOCHONDRIAL 2"/>
    <property type="match status" value="1"/>
</dbReference>
<evidence type="ECO:0000256" key="2">
    <source>
        <dbReference type="ARBA" id="ARBA00011245"/>
    </source>
</evidence>
<dbReference type="InterPro" id="IPR001412">
    <property type="entry name" value="aa-tRNA-synth_I_CS"/>
</dbReference>
<comment type="subunit">
    <text evidence="2 12">Monomer.</text>
</comment>
<evidence type="ECO:0000256" key="1">
    <source>
        <dbReference type="ARBA" id="ARBA00004496"/>
    </source>
</evidence>
<dbReference type="InterPro" id="IPR019499">
    <property type="entry name" value="Val-tRNA_synth_tRNA-bd"/>
</dbReference>
<evidence type="ECO:0000313" key="17">
    <source>
        <dbReference type="Proteomes" id="UP000777784"/>
    </source>
</evidence>
<sequence length="874" mass="99892">MKDIPKVYDPQAFEEKWYKLWEEQGAFRPAGNDNAKPYVIMMPPPNVTGALTVGHVLNNTIQDVLIRWKRMEGAPTLWLPGTDHAGIATQSVVKRHLDKQGIDIKKIGREEFLKEAWKWKEAHGGRITQQLRRLGASCDWSRERFTLDDGLSKAVEEIFRRLYNKKLVYRGQYLINWCSGCRTAVSDEEVEYQEEAGKLYYVRYPFKGTNRSVTVATTRPETILGDTAIAVHPQDDRYKDLIGATLLLPILGREIPLIADTIVDREFGTGALKVTPGCDPVDYQIGERHNLEKLSPIGTDGLMTELAGPFAGQSREECRRGIVKRLKNDGLLEKVEPLPHSVGNCYRCGTVIEPLLSEQWFVKMKPLAEMALDAYTSGSLRFVPERWGKVYMHWLENIRDWCISRQLWWGHRIPIWYCENGHSILSGGENQPCADCGSHKWRQDEDVLDTWFSSWLWPFSTLGWPERTEDLERFFPSSVLVTGPDIIFFWVARMVMASAEVEGRCPFKDVYLTGLVRDEEGRKMSKSLGNSPDPIDLIDRLGADALRFTMLMLTPQGNDILFGEKKVEVGRNFANKVWNATRLVLQNLDPACTELPETPSRHLTDRWLRSSLSRCIAESREALEAYRFNDLSRTIYEFVWHEYCDWYLEILKIRLRDKIEPEAAIATAIQGISTSLQVLHPLMPFVTEELWSYLPGDRDLLIVSPWPEVNRSDIDEAAIQEMAGLRDVVVAIRTLRSEMNVPPARVANVTIRVDSDWMKTLREQEPILKGLARIDELHLDANAIKPSHSASAVVRGMEVFVHLEGVIDLEIERKRLQKELDRVAKALESSVKKLANQDFLGKARPDVVEAARERLESLRETRSKLDRALSALED</sequence>
<keyword evidence="7 12" id="KW-0648">Protein biosynthesis</keyword>
<dbReference type="InterPro" id="IPR009008">
    <property type="entry name" value="Val/Leu/Ile-tRNA-synth_edit"/>
</dbReference>
<keyword evidence="8 12" id="KW-0175">Coiled coil</keyword>
<dbReference type="PRINTS" id="PR00986">
    <property type="entry name" value="TRNASYNTHVAL"/>
</dbReference>
<evidence type="ECO:0000256" key="11">
    <source>
        <dbReference type="ARBA" id="ARBA00060830"/>
    </source>
</evidence>
<dbReference type="PROSITE" id="PS00178">
    <property type="entry name" value="AA_TRNA_LIGASE_I"/>
    <property type="match status" value="1"/>
</dbReference>
<evidence type="ECO:0000256" key="3">
    <source>
        <dbReference type="ARBA" id="ARBA00022490"/>
    </source>
</evidence>
<evidence type="ECO:0000259" key="15">
    <source>
        <dbReference type="Pfam" id="PF10458"/>
    </source>
</evidence>
<evidence type="ECO:0000256" key="12">
    <source>
        <dbReference type="HAMAP-Rule" id="MF_02004"/>
    </source>
</evidence>
<feature type="domain" description="Aminoacyl-tRNA synthetase class Ia" evidence="13">
    <location>
        <begin position="16"/>
        <end position="560"/>
    </location>
</feature>
<feature type="binding site" evidence="12">
    <location>
        <position position="526"/>
    </location>
    <ligand>
        <name>ATP</name>
        <dbReference type="ChEBI" id="CHEBI:30616"/>
    </ligand>
</feature>
<dbReference type="CDD" id="cd07962">
    <property type="entry name" value="Anticodon_Ia_Val"/>
    <property type="match status" value="1"/>
</dbReference>
<reference evidence="16" key="1">
    <citation type="submission" date="2021-05" db="EMBL/GenBank/DDBJ databases">
        <title>Energy efficiency and biological interactions define the core microbiome of deep oligotrophic groundwater.</title>
        <authorList>
            <person name="Mehrshad M."/>
            <person name="Lopez-Fernandez M."/>
            <person name="Bell E."/>
            <person name="Bernier-Latmani R."/>
            <person name="Bertilsson S."/>
            <person name="Dopson M."/>
        </authorList>
    </citation>
    <scope>NUCLEOTIDE SEQUENCE</scope>
    <source>
        <strain evidence="16">Modern_marine.mb.64</strain>
    </source>
</reference>
<comment type="caution">
    <text evidence="16">The sequence shown here is derived from an EMBL/GenBank/DDBJ whole genome shotgun (WGS) entry which is preliminary data.</text>
</comment>
<dbReference type="Pfam" id="PF00133">
    <property type="entry name" value="tRNA-synt_1"/>
    <property type="match status" value="1"/>
</dbReference>
<dbReference type="InterPro" id="IPR002303">
    <property type="entry name" value="Valyl-tRNA_ligase"/>
</dbReference>
<evidence type="ECO:0000256" key="7">
    <source>
        <dbReference type="ARBA" id="ARBA00022917"/>
    </source>
</evidence>
<dbReference type="GO" id="GO:0005524">
    <property type="term" value="F:ATP binding"/>
    <property type="evidence" value="ECO:0007669"/>
    <property type="project" value="UniProtKB-UniRule"/>
</dbReference>
<comment type="domain">
    <text evidence="12">The C-terminal coiled-coil domain is crucial for aminoacylation activity.</text>
</comment>
<dbReference type="NCBIfam" id="TIGR00422">
    <property type="entry name" value="valS"/>
    <property type="match status" value="1"/>
</dbReference>
<keyword evidence="3 12" id="KW-0963">Cytoplasm</keyword>
<dbReference type="Gene3D" id="1.10.287.380">
    <property type="entry name" value="Valyl-tRNA synthetase, C-terminal domain"/>
    <property type="match status" value="1"/>
</dbReference>
<dbReference type="HAMAP" id="MF_02004">
    <property type="entry name" value="Val_tRNA_synth_type1"/>
    <property type="match status" value="1"/>
</dbReference>
<feature type="coiled-coil region" evidence="12">
    <location>
        <begin position="806"/>
        <end position="868"/>
    </location>
</feature>
<dbReference type="InterPro" id="IPR033705">
    <property type="entry name" value="Anticodon_Ia_Val"/>
</dbReference>
<comment type="subcellular location">
    <subcellularLocation>
        <location evidence="1 12">Cytoplasm</location>
    </subcellularLocation>
</comment>
<evidence type="ECO:0000313" key="16">
    <source>
        <dbReference type="EMBL" id="MBU2692155.1"/>
    </source>
</evidence>
<comment type="caution">
    <text evidence="12">Lacks conserved residue(s) required for the propagation of feature annotation.</text>
</comment>
<proteinExistence type="inferred from homology"/>
<evidence type="ECO:0000256" key="6">
    <source>
        <dbReference type="ARBA" id="ARBA00022840"/>
    </source>
</evidence>
<dbReference type="SUPFAM" id="SSF50677">
    <property type="entry name" value="ValRS/IleRS/LeuRS editing domain"/>
    <property type="match status" value="1"/>
</dbReference>
<dbReference type="GO" id="GO:0005829">
    <property type="term" value="C:cytosol"/>
    <property type="evidence" value="ECO:0007669"/>
    <property type="project" value="TreeGrafter"/>
</dbReference>
<dbReference type="InterPro" id="IPR002300">
    <property type="entry name" value="aa-tRNA-synth_Ia"/>
</dbReference>
<dbReference type="InterPro" id="IPR037118">
    <property type="entry name" value="Val-tRNA_synth_C_sf"/>
</dbReference>
<accession>A0A948W7E7</accession>
<keyword evidence="6 12" id="KW-0067">ATP-binding</keyword>
<dbReference type="EMBL" id="JAHJDP010000085">
    <property type="protein sequence ID" value="MBU2692155.1"/>
    <property type="molecule type" value="Genomic_DNA"/>
</dbReference>
<dbReference type="Gene3D" id="1.10.730.10">
    <property type="entry name" value="Isoleucyl-tRNA Synthetase, Domain 1"/>
    <property type="match status" value="1"/>
</dbReference>
<dbReference type="InterPro" id="IPR010978">
    <property type="entry name" value="tRNA-bd_arm"/>
</dbReference>
<dbReference type="InterPro" id="IPR009080">
    <property type="entry name" value="tRNAsynth_Ia_anticodon-bd"/>
</dbReference>
<dbReference type="Pfam" id="PF10458">
    <property type="entry name" value="Val_tRNA-synt_C"/>
    <property type="match status" value="1"/>
</dbReference>
<keyword evidence="4 12" id="KW-0436">Ligase</keyword>
<dbReference type="FunFam" id="3.40.50.620:FF:000032">
    <property type="entry name" value="Valine--tRNA ligase"/>
    <property type="match status" value="1"/>
</dbReference>
<organism evidence="16 17">
    <name type="scientific">Eiseniibacteriota bacterium</name>
    <dbReference type="NCBI Taxonomy" id="2212470"/>
    <lineage>
        <taxon>Bacteria</taxon>
        <taxon>Candidatus Eiseniibacteriota</taxon>
    </lineage>
</organism>
<dbReference type="GO" id="GO:0006438">
    <property type="term" value="P:valyl-tRNA aminoacylation"/>
    <property type="evidence" value="ECO:0007669"/>
    <property type="project" value="UniProtKB-UniRule"/>
</dbReference>
<dbReference type="PANTHER" id="PTHR11946">
    <property type="entry name" value="VALYL-TRNA SYNTHETASES"/>
    <property type="match status" value="1"/>
</dbReference>
<evidence type="ECO:0000256" key="8">
    <source>
        <dbReference type="ARBA" id="ARBA00023054"/>
    </source>
</evidence>
<dbReference type="Gene3D" id="3.90.740.10">
    <property type="entry name" value="Valyl/Leucyl/Isoleucyl-tRNA synthetase, editing domain"/>
    <property type="match status" value="1"/>
</dbReference>
<dbReference type="EC" id="6.1.1.9" evidence="12"/>
<evidence type="ECO:0000256" key="10">
    <source>
        <dbReference type="ARBA" id="ARBA00047552"/>
    </source>
</evidence>
<protein>
    <recommendedName>
        <fullName evidence="12">Valine--tRNA ligase</fullName>
        <ecNumber evidence="12">6.1.1.9</ecNumber>
    </recommendedName>
    <alternativeName>
        <fullName evidence="12">Valyl-tRNA synthetase</fullName>
        <shortName evidence="12">ValRS</shortName>
    </alternativeName>
</protein>
<keyword evidence="9 12" id="KW-0030">Aminoacyl-tRNA synthetase</keyword>